<dbReference type="GO" id="GO:0005743">
    <property type="term" value="C:mitochondrial inner membrane"/>
    <property type="evidence" value="ECO:0007669"/>
    <property type="project" value="UniProtKB-SubCell"/>
</dbReference>
<evidence type="ECO:0000256" key="8">
    <source>
        <dbReference type="ARBA" id="ARBA00022989"/>
    </source>
</evidence>
<evidence type="ECO:0000256" key="3">
    <source>
        <dbReference type="ARBA" id="ARBA00010117"/>
    </source>
</evidence>
<evidence type="ECO:0000313" key="12">
    <source>
        <dbReference type="Ensembl" id="ENSCGRP00001025878.1"/>
    </source>
</evidence>
<keyword evidence="8 11" id="KW-1133">Transmembrane helix</keyword>
<dbReference type="InterPro" id="IPR003205">
    <property type="entry name" value="Cyt_c_oxidase_su8"/>
</dbReference>
<sequence length="72" mass="7882">MSGLLRLCPSLLRKHAVLLLKPGGRLTHSEQPQSEQPLLSPTESAVGITVFFSAFFIPAAYVLSKLKEFKGE</sequence>
<feature type="transmembrane region" description="Helical" evidence="11">
    <location>
        <begin position="44"/>
        <end position="63"/>
    </location>
</feature>
<protein>
    <recommendedName>
        <fullName evidence="11">Cytochrome c oxidase subunit 8</fullName>
    </recommendedName>
    <alternativeName>
        <fullName evidence="11">Cytochrome c oxidase polypeptide VIII</fullName>
    </alternativeName>
</protein>
<evidence type="ECO:0000256" key="10">
    <source>
        <dbReference type="ARBA" id="ARBA00023136"/>
    </source>
</evidence>
<dbReference type="Pfam" id="PF02285">
    <property type="entry name" value="COX8"/>
    <property type="match status" value="1"/>
</dbReference>
<dbReference type="Proteomes" id="UP000694386">
    <property type="component" value="Unplaced"/>
</dbReference>
<evidence type="ECO:0000256" key="11">
    <source>
        <dbReference type="RuleBase" id="RU368101"/>
    </source>
</evidence>
<dbReference type="GO" id="GO:0045277">
    <property type="term" value="C:respiratory chain complex IV"/>
    <property type="evidence" value="ECO:0007669"/>
    <property type="project" value="UniProtKB-UniRule"/>
</dbReference>
<evidence type="ECO:0000256" key="1">
    <source>
        <dbReference type="ARBA" id="ARBA00004434"/>
    </source>
</evidence>
<dbReference type="InterPro" id="IPR036548">
    <property type="entry name" value="Cyt_c_oxidase_su8_sf"/>
</dbReference>
<keyword evidence="6 11" id="KW-0999">Mitochondrion inner membrane</keyword>
<dbReference type="UniPathway" id="UPA00705"/>
<comment type="subunit">
    <text evidence="4 11">Component of the cytochrome c oxidase (complex IV, CIV), a multisubunit enzyme composed of 14 subunits. The complex is composed of a catalytic core of 3 subunits MT-CO1, MT-CO2 and MT-CO3, encoded in the mitochondrial DNA, and 11 supernumerary subunits COX4I, COX5A, COX5B, COX6A, COX6B, COX6C, COX7A, COX7B, COX7C, COX8 and NDUFA4, which are encoded in the nuclear genome. The complex exists as a monomer or a dimer and forms supercomplexes (SCs) in the inner mitochondrial membrane with NADH-ubiquinone oxidoreductase (complex I, CI) and ubiquinol-cytochrome c oxidoreductase (cytochrome b-c1 complex, complex III, CIII), resulting in different assemblies (supercomplex SCI(1)III(2)IV(1) and megacomplex MCI(2)III(2)IV(2)).</text>
</comment>
<evidence type="ECO:0000256" key="2">
    <source>
        <dbReference type="ARBA" id="ARBA00004673"/>
    </source>
</evidence>
<comment type="function">
    <text evidence="11">Component of the cytochrome c oxidase, the last enzyme in the mitochondrial electron transport chain which drives oxidative phosphorylation. The respiratory chain contains 3 multisubunit complexes succinate dehydrogenase (complex II, CII), ubiquinol-cytochrome c oxidoreductase (cytochrome b-c1 complex, complex III, CIII) and cytochrome c oxidase (complex IV, CIV), that cooperate to transfer electrons derived from NADH and succinate to molecular oxygen, creating an electrochemical gradient over the inner membrane that drives transmembrane transport and the ATP synthase. Cytochrome c oxidase is the component of the respiratory chain that catalyzes the reduction of oxygen to water. Electrons originating from reduced cytochrome c in the intermembrane space (IMS) are transferred via the dinuclear copper A center (CU(A)) of subunit 2 and heme A of subunit 1 to the active site in subunit 1, a binuclear center (BNC) formed by heme A3 and copper B (CU(B)). The BNC reduces molecular oxygen to 2 water molecules using 4 electrons from cytochrome c in the IMS and 4 protons from the mitochondrial matrix.</text>
</comment>
<reference evidence="12" key="2">
    <citation type="submission" date="2025-09" db="UniProtKB">
        <authorList>
            <consortium name="Ensembl"/>
        </authorList>
    </citation>
    <scope>IDENTIFICATION</scope>
</reference>
<evidence type="ECO:0000256" key="9">
    <source>
        <dbReference type="ARBA" id="ARBA00023128"/>
    </source>
</evidence>
<keyword evidence="5 11" id="KW-0812">Transmembrane</keyword>
<dbReference type="Ensembl" id="ENSCGRT00001030124.1">
    <property type="protein sequence ID" value="ENSCGRP00001025878.1"/>
    <property type="gene ID" value="ENSCGRG00001023352.1"/>
</dbReference>
<dbReference type="PANTHER" id="PTHR16717">
    <property type="entry name" value="CYTOCHROME C OXIDASE POLYPEPTIDE VIII"/>
    <property type="match status" value="1"/>
</dbReference>
<dbReference type="GO" id="GO:0006123">
    <property type="term" value="P:mitochondrial electron transport, cytochrome c to oxygen"/>
    <property type="evidence" value="ECO:0007669"/>
    <property type="project" value="UniProtKB-UniRule"/>
</dbReference>
<keyword evidence="10 11" id="KW-0472">Membrane</keyword>
<evidence type="ECO:0000256" key="7">
    <source>
        <dbReference type="ARBA" id="ARBA00022946"/>
    </source>
</evidence>
<evidence type="ECO:0000256" key="4">
    <source>
        <dbReference type="ARBA" id="ARBA00011485"/>
    </source>
</evidence>
<accession>A0A8C2QNQ3</accession>
<dbReference type="Gene3D" id="4.10.81.10">
    <property type="entry name" value="Cytochrome c oxidase, subunit 8"/>
    <property type="match status" value="1"/>
</dbReference>
<proteinExistence type="inferred from homology"/>
<keyword evidence="9 11" id="KW-0496">Mitochondrion</keyword>
<gene>
    <name evidence="12" type="primary">LOC100767292</name>
</gene>
<name>A0A8C2QNQ3_CRIGR</name>
<comment type="pathway">
    <text evidence="2 11">Energy metabolism; oxidative phosphorylation.</text>
</comment>
<dbReference type="AlphaFoldDB" id="A0A8C2QNQ3"/>
<evidence type="ECO:0000256" key="5">
    <source>
        <dbReference type="ARBA" id="ARBA00022692"/>
    </source>
</evidence>
<dbReference type="PANTHER" id="PTHR16717:SF2">
    <property type="entry name" value="CYTOCHROME C OXIDASE SUBUNIT 8C, MITOCHONDRIAL"/>
    <property type="match status" value="1"/>
</dbReference>
<dbReference type="SUPFAM" id="SSF81431">
    <property type="entry name" value="Mitochondrial cytochrome c oxidase subunit VIIIb (aka IX)"/>
    <property type="match status" value="1"/>
</dbReference>
<comment type="similarity">
    <text evidence="3 11">Belongs to the cytochrome c oxidase VIII family.</text>
</comment>
<keyword evidence="7 11" id="KW-0809">Transit peptide</keyword>
<comment type="subcellular location">
    <subcellularLocation>
        <location evidence="1 11">Mitochondrion inner membrane</location>
        <topology evidence="1 11">Single-pass membrane protein</topology>
    </subcellularLocation>
</comment>
<organism evidence="12 13">
    <name type="scientific">Cricetulus griseus</name>
    <name type="common">Chinese hamster</name>
    <name type="synonym">Cricetulus barabensis griseus</name>
    <dbReference type="NCBI Taxonomy" id="10029"/>
    <lineage>
        <taxon>Eukaryota</taxon>
        <taxon>Metazoa</taxon>
        <taxon>Chordata</taxon>
        <taxon>Craniata</taxon>
        <taxon>Vertebrata</taxon>
        <taxon>Euteleostomi</taxon>
        <taxon>Mammalia</taxon>
        <taxon>Eutheria</taxon>
        <taxon>Euarchontoglires</taxon>
        <taxon>Glires</taxon>
        <taxon>Rodentia</taxon>
        <taxon>Myomorpha</taxon>
        <taxon>Muroidea</taxon>
        <taxon>Cricetidae</taxon>
        <taxon>Cricetinae</taxon>
        <taxon>Cricetulus</taxon>
    </lineage>
</organism>
<evidence type="ECO:0000256" key="6">
    <source>
        <dbReference type="ARBA" id="ARBA00022792"/>
    </source>
</evidence>
<evidence type="ECO:0000313" key="13">
    <source>
        <dbReference type="Proteomes" id="UP000694386"/>
    </source>
</evidence>
<reference evidence="12" key="1">
    <citation type="submission" date="2025-08" db="UniProtKB">
        <authorList>
            <consortium name="Ensembl"/>
        </authorList>
    </citation>
    <scope>IDENTIFICATION</scope>
</reference>